<keyword evidence="2" id="KW-1185">Reference proteome</keyword>
<comment type="caution">
    <text evidence="1">The sequence shown here is derived from an EMBL/GenBank/DDBJ whole genome shotgun (WGS) entry which is preliminary data.</text>
</comment>
<evidence type="ECO:0000313" key="1">
    <source>
        <dbReference type="EMBL" id="MCJ0764281.1"/>
    </source>
</evidence>
<proteinExistence type="predicted"/>
<accession>A0A9X1VUZ0</accession>
<sequence length="425" mass="46152">MKTQAQAGAAGGGVLFVTYGNGHIAKVAPVVRALEARGVPCVVMALTLGYRQAVRLGFTPVGYQDFTALVDLPRVMAYGRTLLDGNCHPDVDEDESVCYLGINYAEWVDSFGEAGAAEKYALMGRRGFLPLNFIGKVIDHLKPALVVSTSSPRSEQAAIEAAVARGIPALTMMDLFALPHDNFLRQSVYADRITVLSEFVKHNLAAAGVDAARIEVTGCPAYDAMFDTANAEAGRKLREALGWEHCRVLMWAGNLEEDAPNVDDCYRGTGLGMLVEGRLRQWVESHPDAALLIRYHPNQYHLFPLPAPHPRIYFSNPATDRLQPQLHAADMVLVQTSTVGFEAALIGKRLLTLSFSPMVINFDFDYGVLGLGEGIASLDELVSVIDRPPGRRVDRSAFPPPGAATPRVVSVIENLLKRAPRTGQT</sequence>
<dbReference type="Proteomes" id="UP001139447">
    <property type="component" value="Unassembled WGS sequence"/>
</dbReference>
<protein>
    <submittedName>
        <fullName evidence="1">UDP-glycosyltransferase</fullName>
    </submittedName>
</protein>
<name>A0A9X1VUZ0_9BURK</name>
<evidence type="ECO:0000313" key="2">
    <source>
        <dbReference type="Proteomes" id="UP001139447"/>
    </source>
</evidence>
<gene>
    <name evidence="1" type="ORF">MMF98_13780</name>
</gene>
<dbReference type="InterPro" id="IPR043148">
    <property type="entry name" value="TagF_C"/>
</dbReference>
<dbReference type="EMBL" id="JALGBI010000001">
    <property type="protein sequence ID" value="MCJ0764281.1"/>
    <property type="molecule type" value="Genomic_DNA"/>
</dbReference>
<dbReference type="RefSeq" id="WP_243306871.1">
    <property type="nucleotide sequence ID" value="NZ_JALGBI010000001.1"/>
</dbReference>
<dbReference type="SUPFAM" id="SSF53756">
    <property type="entry name" value="UDP-Glycosyltransferase/glycogen phosphorylase"/>
    <property type="match status" value="1"/>
</dbReference>
<dbReference type="Gene3D" id="3.40.50.12580">
    <property type="match status" value="1"/>
</dbReference>
<organism evidence="1 2">
    <name type="scientific">Variovorax terrae</name>
    <dbReference type="NCBI Taxonomy" id="2923278"/>
    <lineage>
        <taxon>Bacteria</taxon>
        <taxon>Pseudomonadati</taxon>
        <taxon>Pseudomonadota</taxon>
        <taxon>Betaproteobacteria</taxon>
        <taxon>Burkholderiales</taxon>
        <taxon>Comamonadaceae</taxon>
        <taxon>Variovorax</taxon>
    </lineage>
</organism>
<dbReference type="AlphaFoldDB" id="A0A9X1VUZ0"/>
<reference evidence="1" key="1">
    <citation type="submission" date="2022-03" db="EMBL/GenBank/DDBJ databases">
        <authorList>
            <person name="Woo C.Y."/>
        </authorList>
    </citation>
    <scope>NUCLEOTIDE SEQUENCE</scope>
    <source>
        <strain evidence="1">CYS-02</strain>
    </source>
</reference>